<accession>A0A0E0HBG7</accession>
<name>A0A0E0HBG7_ORYNI</name>
<keyword evidence="2" id="KW-1185">Reference proteome</keyword>
<dbReference type="Gramene" id="ONIVA05G09090.1">
    <property type="protein sequence ID" value="ONIVA05G09090.1"/>
    <property type="gene ID" value="ONIVA05G09090"/>
</dbReference>
<reference evidence="1" key="1">
    <citation type="submission" date="2015-04" db="UniProtKB">
        <authorList>
            <consortium name="EnsemblPlants"/>
        </authorList>
    </citation>
    <scope>IDENTIFICATION</scope>
    <source>
        <strain evidence="1">SL10</strain>
    </source>
</reference>
<organism evidence="1">
    <name type="scientific">Oryza nivara</name>
    <name type="common">Indian wild rice</name>
    <name type="synonym">Oryza sativa f. spontanea</name>
    <dbReference type="NCBI Taxonomy" id="4536"/>
    <lineage>
        <taxon>Eukaryota</taxon>
        <taxon>Viridiplantae</taxon>
        <taxon>Streptophyta</taxon>
        <taxon>Embryophyta</taxon>
        <taxon>Tracheophyta</taxon>
        <taxon>Spermatophyta</taxon>
        <taxon>Magnoliopsida</taxon>
        <taxon>Liliopsida</taxon>
        <taxon>Poales</taxon>
        <taxon>Poaceae</taxon>
        <taxon>BOP clade</taxon>
        <taxon>Oryzoideae</taxon>
        <taxon>Oryzeae</taxon>
        <taxon>Oryzinae</taxon>
        <taxon>Oryza</taxon>
    </lineage>
</organism>
<evidence type="ECO:0008006" key="3">
    <source>
        <dbReference type="Google" id="ProtNLM"/>
    </source>
</evidence>
<dbReference type="AlphaFoldDB" id="A0A0E0HBG7"/>
<protein>
    <recommendedName>
        <fullName evidence="3">NB-ARC domain-containing protein</fullName>
    </recommendedName>
</protein>
<evidence type="ECO:0000313" key="2">
    <source>
        <dbReference type="Proteomes" id="UP000006591"/>
    </source>
</evidence>
<dbReference type="Gene3D" id="3.80.10.10">
    <property type="entry name" value="Ribonuclease Inhibitor"/>
    <property type="match status" value="1"/>
</dbReference>
<dbReference type="HOGENOM" id="CLU_2007414_0_0_1"/>
<sequence length="141" mass="15916">MSRGASAFERLMIVMMQDLACCTQLPNSLCHLPCLKFFQVMHAPAIKRVGPKFMTIRPSSSQHHHGAHQLSSIESFASLVKLELQDNPDLERVTSLPKLQKLIIVGCSKMRALEGVPELRGLELENYDMEQLPRYLQASRV</sequence>
<dbReference type="InterPro" id="IPR032675">
    <property type="entry name" value="LRR_dom_sf"/>
</dbReference>
<evidence type="ECO:0000313" key="1">
    <source>
        <dbReference type="EnsemblPlants" id="ONIVA05G09090.1"/>
    </source>
</evidence>
<dbReference type="EnsemblPlants" id="ONIVA05G09090.1">
    <property type="protein sequence ID" value="ONIVA05G09090.1"/>
    <property type="gene ID" value="ONIVA05G09090"/>
</dbReference>
<dbReference type="Proteomes" id="UP000006591">
    <property type="component" value="Chromosome 5"/>
</dbReference>
<dbReference type="SUPFAM" id="SSF52047">
    <property type="entry name" value="RNI-like"/>
    <property type="match status" value="1"/>
</dbReference>
<reference evidence="1" key="2">
    <citation type="submission" date="2018-04" db="EMBL/GenBank/DDBJ databases">
        <title>OnivRS2 (Oryza nivara Reference Sequence Version 2).</title>
        <authorList>
            <person name="Zhang J."/>
            <person name="Kudrna D."/>
            <person name="Lee S."/>
            <person name="Talag J."/>
            <person name="Rajasekar S."/>
            <person name="Welchert J."/>
            <person name="Hsing Y.-I."/>
            <person name="Wing R.A."/>
        </authorList>
    </citation>
    <scope>NUCLEOTIDE SEQUENCE [LARGE SCALE GENOMIC DNA]</scope>
    <source>
        <strain evidence="1">SL10</strain>
    </source>
</reference>
<proteinExistence type="predicted"/>